<dbReference type="CDD" id="cd07561">
    <property type="entry name" value="Peptidase_S41_CPP_like"/>
    <property type="match status" value="1"/>
</dbReference>
<dbReference type="RefSeq" id="WP_025867961.1">
    <property type="nucleotide sequence ID" value="NZ_CABJFV010000016.1"/>
</dbReference>
<dbReference type="Pfam" id="PF03572">
    <property type="entry name" value="Peptidase_S41"/>
    <property type="match status" value="1"/>
</dbReference>
<dbReference type="Pfam" id="PF17820">
    <property type="entry name" value="PDZ_6"/>
    <property type="match status" value="1"/>
</dbReference>
<dbReference type="InterPro" id="IPR036034">
    <property type="entry name" value="PDZ_sf"/>
</dbReference>
<feature type="chain" id="PRO_5018984591" description="PDZ domain-containing protein" evidence="1">
    <location>
        <begin position="25"/>
        <end position="470"/>
    </location>
</feature>
<dbReference type="GO" id="GO:0030288">
    <property type="term" value="C:outer membrane-bounded periplasmic space"/>
    <property type="evidence" value="ECO:0007669"/>
    <property type="project" value="TreeGrafter"/>
</dbReference>
<dbReference type="Gene3D" id="3.90.226.10">
    <property type="entry name" value="2-enoyl-CoA Hydratase, Chain A, domain 1"/>
    <property type="match status" value="1"/>
</dbReference>
<protein>
    <recommendedName>
        <fullName evidence="2">PDZ domain-containing protein</fullName>
    </recommendedName>
</protein>
<organism evidence="3 4">
    <name type="scientific">Bacteroides nordii</name>
    <dbReference type="NCBI Taxonomy" id="291645"/>
    <lineage>
        <taxon>Bacteria</taxon>
        <taxon>Pseudomonadati</taxon>
        <taxon>Bacteroidota</taxon>
        <taxon>Bacteroidia</taxon>
        <taxon>Bacteroidales</taxon>
        <taxon>Bacteroidaceae</taxon>
        <taxon>Bacteroides</taxon>
    </lineage>
</organism>
<name>A0A413VIJ3_9BACE</name>
<sequence length="470" mass="52672">MIKFSAYCRVCLLLGLLCALSSCEKDDDKSDKAVNQWIDATMRSWYLWYSDIPDKKQLNFNAEPETFFRSLLSKEDGKNNPQVSGGHYYYSTIKKKTASTTTRSYMGGEPALGFEFQNWQLDNTGTKFAANVLYVLPGSPAEKKGLKRGDWIHKINGTWTNNSNIYDLLGDKTVVLAVSDGWNNPVTHSMELVPALIEDNPVLLTEVYQDESTGNKKVGYMVYNHFTSGPDGDKDTTYDKQLRQRFAEFKAEGVEEFILDLRYNGGGLVTSAQLLAELLAPKSALGEIFCNLKYNDKQDKTVTYRLDKTDENLDLPRLFILTGSRTASASEAVINGLRPFYKVYLLGEQTEGKNVGSITLTSDKYDYELHPIVCKISNAEGNSEYKDGFIPDWKLEGNDRMILGHIELGDKDNDKLLNVAVGMISGRATTMNKDIRSSSVSFNAIPGYSSLDRKAMNGVQIPFTSEDVEW</sequence>
<evidence type="ECO:0000313" key="4">
    <source>
        <dbReference type="Proteomes" id="UP000284379"/>
    </source>
</evidence>
<dbReference type="GO" id="GO:0006508">
    <property type="term" value="P:proteolysis"/>
    <property type="evidence" value="ECO:0007669"/>
    <property type="project" value="InterPro"/>
</dbReference>
<dbReference type="Proteomes" id="UP000284379">
    <property type="component" value="Unassembled WGS sequence"/>
</dbReference>
<evidence type="ECO:0000259" key="2">
    <source>
        <dbReference type="PROSITE" id="PS50106"/>
    </source>
</evidence>
<accession>A0A413VIJ3</accession>
<dbReference type="PANTHER" id="PTHR32060:SF30">
    <property type="entry name" value="CARBOXY-TERMINAL PROCESSING PROTEASE CTPA"/>
    <property type="match status" value="1"/>
</dbReference>
<dbReference type="GeneID" id="69503732"/>
<reference evidence="3 4" key="1">
    <citation type="submission" date="2018-08" db="EMBL/GenBank/DDBJ databases">
        <title>A genome reference for cultivated species of the human gut microbiota.</title>
        <authorList>
            <person name="Zou Y."/>
            <person name="Xue W."/>
            <person name="Luo G."/>
        </authorList>
    </citation>
    <scope>NUCLEOTIDE SEQUENCE [LARGE SCALE GENOMIC DNA]</scope>
    <source>
        <strain evidence="3 4">AM40-30BH</strain>
    </source>
</reference>
<evidence type="ECO:0000313" key="3">
    <source>
        <dbReference type="EMBL" id="RHB33393.1"/>
    </source>
</evidence>
<keyword evidence="1" id="KW-0732">Signal</keyword>
<dbReference type="Gene3D" id="3.30.750.170">
    <property type="match status" value="1"/>
</dbReference>
<dbReference type="InterPro" id="IPR029045">
    <property type="entry name" value="ClpP/crotonase-like_dom_sf"/>
</dbReference>
<dbReference type="InterPro" id="IPR001478">
    <property type="entry name" value="PDZ"/>
</dbReference>
<dbReference type="SMART" id="SM00245">
    <property type="entry name" value="TSPc"/>
    <property type="match status" value="1"/>
</dbReference>
<proteinExistence type="predicted"/>
<feature type="signal peptide" evidence="1">
    <location>
        <begin position="1"/>
        <end position="24"/>
    </location>
</feature>
<dbReference type="Pfam" id="PF18294">
    <property type="entry name" value="Pept_S41_N"/>
    <property type="match status" value="1"/>
</dbReference>
<dbReference type="InterPro" id="IPR005151">
    <property type="entry name" value="Tail-specific_protease"/>
</dbReference>
<dbReference type="GO" id="GO:0007165">
    <property type="term" value="P:signal transduction"/>
    <property type="evidence" value="ECO:0007669"/>
    <property type="project" value="TreeGrafter"/>
</dbReference>
<dbReference type="SUPFAM" id="SSF52096">
    <property type="entry name" value="ClpP/crotonase"/>
    <property type="match status" value="1"/>
</dbReference>
<dbReference type="PANTHER" id="PTHR32060">
    <property type="entry name" value="TAIL-SPECIFIC PROTEASE"/>
    <property type="match status" value="1"/>
</dbReference>
<dbReference type="Gene3D" id="2.30.42.10">
    <property type="match status" value="1"/>
</dbReference>
<dbReference type="SUPFAM" id="SSF50156">
    <property type="entry name" value="PDZ domain-like"/>
    <property type="match status" value="1"/>
</dbReference>
<evidence type="ECO:0000256" key="1">
    <source>
        <dbReference type="SAM" id="SignalP"/>
    </source>
</evidence>
<dbReference type="PROSITE" id="PS51257">
    <property type="entry name" value="PROKAR_LIPOPROTEIN"/>
    <property type="match status" value="1"/>
</dbReference>
<dbReference type="InterPro" id="IPR041613">
    <property type="entry name" value="Pept_S41_N"/>
</dbReference>
<dbReference type="AlphaFoldDB" id="A0A413VIJ3"/>
<gene>
    <name evidence="3" type="ORF">DW888_16190</name>
</gene>
<dbReference type="EMBL" id="QSGO01000016">
    <property type="protein sequence ID" value="RHB33393.1"/>
    <property type="molecule type" value="Genomic_DNA"/>
</dbReference>
<comment type="caution">
    <text evidence="3">The sequence shown here is derived from an EMBL/GenBank/DDBJ whole genome shotgun (WGS) entry which is preliminary data.</text>
</comment>
<dbReference type="PROSITE" id="PS50106">
    <property type="entry name" value="PDZ"/>
    <property type="match status" value="1"/>
</dbReference>
<feature type="domain" description="PDZ" evidence="2">
    <location>
        <begin position="98"/>
        <end position="158"/>
    </location>
</feature>
<dbReference type="GO" id="GO:0008236">
    <property type="term" value="F:serine-type peptidase activity"/>
    <property type="evidence" value="ECO:0007669"/>
    <property type="project" value="InterPro"/>
</dbReference>
<dbReference type="InterPro" id="IPR041489">
    <property type="entry name" value="PDZ_6"/>
</dbReference>
<dbReference type="GO" id="GO:0004175">
    <property type="term" value="F:endopeptidase activity"/>
    <property type="evidence" value="ECO:0007669"/>
    <property type="project" value="TreeGrafter"/>
</dbReference>